<name>S0AS93_FERAC</name>
<dbReference type="GO" id="GO:0008236">
    <property type="term" value="F:serine-type peptidase activity"/>
    <property type="evidence" value="ECO:0007669"/>
    <property type="project" value="UniProtKB-UniRule"/>
</dbReference>
<dbReference type="AlphaFoldDB" id="S0AS93"/>
<dbReference type="SMART" id="SM00245">
    <property type="entry name" value="TSPc"/>
    <property type="match status" value="1"/>
</dbReference>
<dbReference type="Gene3D" id="2.120.10.60">
    <property type="entry name" value="Tricorn protease N-terminal domain"/>
    <property type="match status" value="1"/>
</dbReference>
<dbReference type="InterPro" id="IPR029045">
    <property type="entry name" value="ClpP/crotonase-like_dom_sf"/>
</dbReference>
<dbReference type="InterPro" id="IPR029414">
    <property type="entry name" value="Tricorn_PDZ"/>
</dbReference>
<keyword evidence="3 7" id="KW-0963">Cytoplasm</keyword>
<dbReference type="PIRSF" id="PIRSF036421">
    <property type="entry name" value="Tricorn_protease"/>
    <property type="match status" value="1"/>
</dbReference>
<dbReference type="CDD" id="cd07562">
    <property type="entry name" value="Peptidase_S41_TRI"/>
    <property type="match status" value="1"/>
</dbReference>
<dbReference type="Gene3D" id="2.30.42.10">
    <property type="match status" value="1"/>
</dbReference>
<keyword evidence="4 7" id="KW-0645">Protease</keyword>
<evidence type="ECO:0000256" key="6">
    <source>
        <dbReference type="ARBA" id="ARBA00022825"/>
    </source>
</evidence>
<dbReference type="Gene3D" id="3.30.750.44">
    <property type="match status" value="1"/>
</dbReference>
<dbReference type="GO" id="GO:0005737">
    <property type="term" value="C:cytoplasm"/>
    <property type="evidence" value="ECO:0007669"/>
    <property type="project" value="UniProtKB-SubCell"/>
</dbReference>
<evidence type="ECO:0000256" key="4">
    <source>
        <dbReference type="ARBA" id="ARBA00022670"/>
    </source>
</evidence>
<dbReference type="Gene3D" id="2.130.10.10">
    <property type="entry name" value="YVTN repeat-like/Quinoprotein amine dehydrogenase"/>
    <property type="match status" value="1"/>
</dbReference>
<dbReference type="Pfam" id="PF26550">
    <property type="entry name" value="Tricorn_2nd"/>
    <property type="match status" value="1"/>
</dbReference>
<dbReference type="PANTHER" id="PTHR43253">
    <property type="entry name" value="TRICORN PROTEASE HOMOLOG 2-RELATED"/>
    <property type="match status" value="1"/>
</dbReference>
<comment type="subcellular location">
    <subcellularLocation>
        <location evidence="1 7">Cytoplasm</location>
    </subcellularLocation>
</comment>
<evidence type="ECO:0000256" key="8">
    <source>
        <dbReference type="PIRSR" id="PIRSR036421-1"/>
    </source>
</evidence>
<feature type="domain" description="Tail specific protease" evidence="10">
    <location>
        <begin position="801"/>
        <end position="990"/>
    </location>
</feature>
<sequence>MEKYLIYPDVRDNLIAFVSDNDLWTYNIDDKNVERLTNNLGIITNPRISPDKKYVYFRLMTGKSGDSSDIYSIDIENGNLNRITYLCGKSTSRRMYTSIAGFDKNNNLIISTDAYYPFGTPMLFRIINKNLEPLNLGPALTIIYYKNNIILGRNTIDMPHWKKYKGGTRGKILSAKNNDFKIVVDLESNVNSPMICNDNLYFISDHEGTANIYSTDLNGNNITKHTDFTDYYVRNANSDNNRIIFQKGGSLFILENDKVTKLEIDINVPSVNTENRILKATDYLTDYKINYSGNLIGLITRGQAIFTGIKNGPAMNINKLKNQIIEFMNNNNVVVYNYNEDNNNILIYNIDKTLRNSFEFRNGIIFSLKVSPDNNYIAIGNNRYELFILNIKDGGINKIDESKSGVINDFSWSNDSMLLAYSYPETEYYGYNGSSSIKLYDLKSNKKYDATTSGSVDFNPVFSIDGNYLFYLSKRSLDPVSDQLAFNFAYPKITKPYAIPLKENVLPLFSDVPEEFNVNTLGNYNLKNILKLSEVFPVSAEDYVNITPVNNGVLLFYFPVEGSMKYYLFNNGEKAGNVNLFDFKNKKSELYENDVVNYAVSGNKQFLLIRKSGNKFIKKEIESKKDDTVDIDRLSITVEPLNEWKNMLYDTFNLIKENFWSKEKLEKLGDEPYFKYKRLLDKISSRFELSDLMREMQGEYSTSHSYEIGGDLTNIDSVGIGKLGIDYTFENGKYVITKIYNGDLSDENEKSPLLYTDIKENDVIKSINGVTLDEDNNPDRVLLNHAKEIITLEVEKGNELKKYYVKTMIDEKYLRYRNFVETNRKYVHDKTNDKIGYIHIPDMGMNGLNEFFRIFDREANRDGLIVDLRFNGGGFVSQLLLEKLSRKRLGYDVPRRGIILPYPIDSVNGPMIALTNEYAGSDGDIGTHVFKLMKLGKVIGTRTWGGVIGINPKIKLIDDTTVTQPQFATWFKDVKYGLENYGSEPDIYVENMPQNFLKSQDLQLDTAIEMILNDAKNYKKLELS</sequence>
<dbReference type="Pfam" id="PF14685">
    <property type="entry name" value="PDZ_Tricorn"/>
    <property type="match status" value="1"/>
</dbReference>
<dbReference type="EMBL" id="CP004145">
    <property type="protein sequence ID" value="AGO61667.1"/>
    <property type="molecule type" value="Genomic_DNA"/>
</dbReference>
<dbReference type="SUPFAM" id="SSF50156">
    <property type="entry name" value="PDZ domain-like"/>
    <property type="match status" value="1"/>
</dbReference>
<dbReference type="SUPFAM" id="SSF52096">
    <property type="entry name" value="ClpP/crotonase"/>
    <property type="match status" value="1"/>
</dbReference>
<reference evidence="11 12" key="1">
    <citation type="journal article" date="2007" name="Proc. Natl. Acad. Sci. U.S.A.">
        <title>Genome dynamics in a natural archaeal population.</title>
        <authorList>
            <person name="Allen E.E."/>
            <person name="Tyson G.W."/>
            <person name="Whitaker R.J."/>
            <person name="Detter J.C."/>
            <person name="Richardson P.M."/>
            <person name="Banfield J.F."/>
        </authorList>
    </citation>
    <scope>NUCLEOTIDE SEQUENCE [LARGE SCALE GENOMIC DNA]</scope>
    <source>
        <strain evidence="12">fer1</strain>
    </source>
</reference>
<evidence type="ECO:0000256" key="3">
    <source>
        <dbReference type="ARBA" id="ARBA00022490"/>
    </source>
</evidence>
<dbReference type="SUPFAM" id="SSF69322">
    <property type="entry name" value="Tricorn protease domain 2"/>
    <property type="match status" value="1"/>
</dbReference>
<comment type="similarity">
    <text evidence="2 7">Belongs to the peptidase S41B family.</text>
</comment>
<feature type="active site" description="Charge relay system" evidence="8">
    <location>
        <position position="704"/>
    </location>
</feature>
<keyword evidence="6 7" id="KW-0720">Serine protease</keyword>
<comment type="function">
    <text evidence="7">Degrades oligopeptides.</text>
</comment>
<dbReference type="HOGENOM" id="CLU_005503_1_0_2"/>
<evidence type="ECO:0000256" key="1">
    <source>
        <dbReference type="ARBA" id="ARBA00004496"/>
    </source>
</evidence>
<evidence type="ECO:0000256" key="5">
    <source>
        <dbReference type="ARBA" id="ARBA00022801"/>
    </source>
</evidence>
<keyword evidence="5 7" id="KW-0378">Hydrolase</keyword>
<dbReference type="InterPro" id="IPR015943">
    <property type="entry name" value="WD40/YVTN_repeat-like_dom_sf"/>
</dbReference>
<dbReference type="InterPro" id="IPR028204">
    <property type="entry name" value="Tricorn_C1"/>
</dbReference>
<proteinExistence type="inferred from homology"/>
<dbReference type="MEROPS" id="S41.005"/>
<evidence type="ECO:0000259" key="10">
    <source>
        <dbReference type="SMART" id="SM00245"/>
    </source>
</evidence>
<evidence type="ECO:0000256" key="7">
    <source>
        <dbReference type="PIRNR" id="PIRNR036421"/>
    </source>
</evidence>
<dbReference type="PANTHER" id="PTHR43253:SF1">
    <property type="entry name" value="TRICORN PROTEASE HOMOLOG 2-RELATED"/>
    <property type="match status" value="1"/>
</dbReference>
<feature type="active site" description="Charge relay system" evidence="8">
    <location>
        <position position="979"/>
    </location>
</feature>
<dbReference type="InterPro" id="IPR036034">
    <property type="entry name" value="PDZ_sf"/>
</dbReference>
<dbReference type="GO" id="GO:0006508">
    <property type="term" value="P:proteolysis"/>
    <property type="evidence" value="ECO:0007669"/>
    <property type="project" value="UniProtKB-UniRule"/>
</dbReference>
<accession>S0AS93</accession>
<dbReference type="Gene3D" id="3.90.226.10">
    <property type="entry name" value="2-enoyl-CoA Hydratase, Chain A, domain 1"/>
    <property type="match status" value="1"/>
</dbReference>
<evidence type="ECO:0000256" key="9">
    <source>
        <dbReference type="PIRSR" id="PIRSR036421-3"/>
    </source>
</evidence>
<feature type="site" description="Transition state stabilizer; via amide nitrogen" evidence="9">
    <location>
        <position position="922"/>
    </location>
</feature>
<dbReference type="GeneID" id="16025874"/>
<dbReference type="Pfam" id="PF14684">
    <property type="entry name" value="Tricorn_C1"/>
    <property type="match status" value="1"/>
</dbReference>
<feature type="active site" description="Nucleophile" evidence="8">
    <location>
        <position position="921"/>
    </location>
</feature>
<dbReference type="InterPro" id="IPR012393">
    <property type="entry name" value="Tricorn_protease"/>
</dbReference>
<dbReference type="Pfam" id="PF03572">
    <property type="entry name" value="Peptidase_S41"/>
    <property type="match status" value="1"/>
</dbReference>
<dbReference type="SUPFAM" id="SSF69304">
    <property type="entry name" value="Tricorn protease N-terminal domain"/>
    <property type="match status" value="1"/>
</dbReference>
<evidence type="ECO:0000313" key="11">
    <source>
        <dbReference type="EMBL" id="AGO61667.1"/>
    </source>
</evidence>
<dbReference type="RefSeq" id="WP_019841748.1">
    <property type="nucleotide sequence ID" value="NC_021592.1"/>
</dbReference>
<dbReference type="KEGG" id="fac:FACI_IFERC01G1687"/>
<dbReference type="InterPro" id="IPR005151">
    <property type="entry name" value="Tail-specific_protease"/>
</dbReference>
<gene>
    <name evidence="11" type="ORF">FACI_IFERC00001G1687</name>
</gene>
<protein>
    <recommendedName>
        <fullName evidence="7">Tricorn protease</fullName>
        <ecNumber evidence="7">3.4.21.-</ecNumber>
    </recommendedName>
</protein>
<dbReference type="Proteomes" id="UP000014660">
    <property type="component" value="Chromosome"/>
</dbReference>
<organism evidence="11 12">
    <name type="scientific">Ferroplasma acidarmanus Fer1</name>
    <dbReference type="NCBI Taxonomy" id="333146"/>
    <lineage>
        <taxon>Archaea</taxon>
        <taxon>Methanobacteriati</taxon>
        <taxon>Thermoplasmatota</taxon>
        <taxon>Thermoplasmata</taxon>
        <taxon>Thermoplasmatales</taxon>
        <taxon>Ferroplasmaceae</taxon>
        <taxon>Ferroplasma</taxon>
    </lineage>
</organism>
<dbReference type="Pfam" id="PF26549">
    <property type="entry name" value="Tricorn_N"/>
    <property type="match status" value="1"/>
</dbReference>
<evidence type="ECO:0000313" key="12">
    <source>
        <dbReference type="Proteomes" id="UP000014660"/>
    </source>
</evidence>
<keyword evidence="12" id="KW-1185">Reference proteome</keyword>
<evidence type="ECO:0000256" key="2">
    <source>
        <dbReference type="ARBA" id="ARBA00008524"/>
    </source>
</evidence>
<dbReference type="EC" id="3.4.21.-" evidence="7"/>